<keyword evidence="5" id="KW-0476">Mercury</keyword>
<dbReference type="GO" id="GO:0003677">
    <property type="term" value="F:DNA binding"/>
    <property type="evidence" value="ECO:0007669"/>
    <property type="project" value="UniProtKB-KW"/>
</dbReference>
<keyword evidence="7" id="KW-0238">DNA-binding</keyword>
<dbReference type="PANTHER" id="PTHR30204:SF69">
    <property type="entry name" value="MERR-FAMILY TRANSCRIPTIONAL REGULATOR"/>
    <property type="match status" value="1"/>
</dbReference>
<dbReference type="AlphaFoldDB" id="A0A3E1KB95"/>
<dbReference type="GO" id="GO:0003700">
    <property type="term" value="F:DNA-binding transcription factor activity"/>
    <property type="evidence" value="ECO:0007669"/>
    <property type="project" value="InterPro"/>
</dbReference>
<evidence type="ECO:0000256" key="5">
    <source>
        <dbReference type="ARBA" id="ARBA00022914"/>
    </source>
</evidence>
<gene>
    <name evidence="12" type="primary">merR</name>
    <name evidence="12" type="ORF">DZC52_04430</name>
</gene>
<comment type="function">
    <text evidence="10">Mediates the mercuric-dependent induction of mercury resistance operon. In the absence of mercury MerR represses transcription by binding tightly to the mer operator region; when mercury is present the dimeric complex binds a single ion and becomes a potent transcriptional activator, while remaining bound to the mer site.</text>
</comment>
<name>A0A3E1KB95_9GAMM</name>
<keyword evidence="2" id="KW-0475">Mercuric resistance</keyword>
<evidence type="ECO:0000256" key="10">
    <source>
        <dbReference type="ARBA" id="ARBA00024874"/>
    </source>
</evidence>
<comment type="caution">
    <text evidence="12">The sequence shown here is derived from an EMBL/GenBank/DDBJ whole genome shotgun (WGS) entry which is preliminary data.</text>
</comment>
<proteinExistence type="predicted"/>
<reference evidence="12 13" key="1">
    <citation type="submission" date="2018-08" db="EMBL/GenBank/DDBJ databases">
        <title>Wenzhouxiangella salilacus sp. nov., a novel bacterium isolated from a saline lake in Xinjiang Province, China.</title>
        <authorList>
            <person name="Han S."/>
        </authorList>
    </citation>
    <scope>NUCLEOTIDE SEQUENCE [LARGE SCALE GENOMIC DNA]</scope>
    <source>
        <strain evidence="12 13">XDB06</strain>
    </source>
</reference>
<dbReference type="OrthoDB" id="9808480at2"/>
<evidence type="ECO:0000313" key="13">
    <source>
        <dbReference type="Proteomes" id="UP000260351"/>
    </source>
</evidence>
<dbReference type="RefSeq" id="WP_116649914.1">
    <property type="nucleotide sequence ID" value="NZ_QUZK01000018.1"/>
</dbReference>
<dbReference type="PRINTS" id="PR00040">
    <property type="entry name" value="HTHMERR"/>
</dbReference>
<keyword evidence="8" id="KW-0010">Activator</keyword>
<evidence type="ECO:0000256" key="8">
    <source>
        <dbReference type="ARBA" id="ARBA00023159"/>
    </source>
</evidence>
<dbReference type="NCBIfam" id="TIGR02051">
    <property type="entry name" value="MerR"/>
    <property type="match status" value="1"/>
</dbReference>
<evidence type="ECO:0000256" key="4">
    <source>
        <dbReference type="ARBA" id="ARBA00022723"/>
    </source>
</evidence>
<dbReference type="SUPFAM" id="SSF46955">
    <property type="entry name" value="Putative DNA-binding domain"/>
    <property type="match status" value="1"/>
</dbReference>
<feature type="domain" description="HTH merR-type" evidence="11">
    <location>
        <begin position="7"/>
        <end position="76"/>
    </location>
</feature>
<dbReference type="InterPro" id="IPR011794">
    <property type="entry name" value="MerR"/>
</dbReference>
<evidence type="ECO:0000256" key="6">
    <source>
        <dbReference type="ARBA" id="ARBA00023015"/>
    </source>
</evidence>
<keyword evidence="4" id="KW-0479">Metal-binding</keyword>
<dbReference type="Proteomes" id="UP000260351">
    <property type="component" value="Unassembled WGS sequence"/>
</dbReference>
<accession>A0A3E1KB95</accession>
<evidence type="ECO:0000256" key="1">
    <source>
        <dbReference type="ARBA" id="ARBA00017146"/>
    </source>
</evidence>
<keyword evidence="3" id="KW-0678">Repressor</keyword>
<dbReference type="Gene3D" id="1.10.1660.10">
    <property type="match status" value="1"/>
</dbReference>
<dbReference type="PROSITE" id="PS50937">
    <property type="entry name" value="HTH_MERR_2"/>
    <property type="match status" value="1"/>
</dbReference>
<keyword evidence="13" id="KW-1185">Reference proteome</keyword>
<protein>
    <recommendedName>
        <fullName evidence="1">Mercuric resistance operon regulatory protein</fullName>
    </recommendedName>
</protein>
<evidence type="ECO:0000259" key="11">
    <source>
        <dbReference type="PROSITE" id="PS50937"/>
    </source>
</evidence>
<keyword evidence="9" id="KW-0804">Transcription</keyword>
<dbReference type="EMBL" id="QUZK01000018">
    <property type="protein sequence ID" value="RFF31607.1"/>
    <property type="molecule type" value="Genomic_DNA"/>
</dbReference>
<dbReference type="SMART" id="SM00422">
    <property type="entry name" value="HTH_MERR"/>
    <property type="match status" value="1"/>
</dbReference>
<evidence type="ECO:0000256" key="9">
    <source>
        <dbReference type="ARBA" id="ARBA00023163"/>
    </source>
</evidence>
<dbReference type="CDD" id="cd04783">
    <property type="entry name" value="HTH_MerR1"/>
    <property type="match status" value="1"/>
</dbReference>
<organism evidence="12 13">
    <name type="scientific">Wenzhouxiangella sediminis</name>
    <dbReference type="NCBI Taxonomy" id="1792836"/>
    <lineage>
        <taxon>Bacteria</taxon>
        <taxon>Pseudomonadati</taxon>
        <taxon>Pseudomonadota</taxon>
        <taxon>Gammaproteobacteria</taxon>
        <taxon>Chromatiales</taxon>
        <taxon>Wenzhouxiangellaceae</taxon>
        <taxon>Wenzhouxiangella</taxon>
    </lineage>
</organism>
<dbReference type="GO" id="GO:0046689">
    <property type="term" value="P:response to mercury ion"/>
    <property type="evidence" value="ECO:0007669"/>
    <property type="project" value="UniProtKB-KW"/>
</dbReference>
<evidence type="ECO:0000256" key="7">
    <source>
        <dbReference type="ARBA" id="ARBA00023125"/>
    </source>
</evidence>
<dbReference type="PANTHER" id="PTHR30204">
    <property type="entry name" value="REDOX-CYCLING DRUG-SENSING TRANSCRIPTIONAL ACTIVATOR SOXR"/>
    <property type="match status" value="1"/>
</dbReference>
<dbReference type="InterPro" id="IPR000551">
    <property type="entry name" value="MerR-type_HTH_dom"/>
</dbReference>
<keyword evidence="6" id="KW-0805">Transcription regulation</keyword>
<sequence length="138" mass="15563">MGEKDKKITIGALAGEAGVGVETVRYYQRRGLLREPQRAHGRIRHYGPNDVERLSFIRSAKELGFSLDEIAELLQLDDGTDCDEAQSLAEHKLADVRQKITALKRIERVLSKLVRECRQQEGNIHCPLIVSLRERSAG</sequence>
<evidence type="ECO:0000256" key="3">
    <source>
        <dbReference type="ARBA" id="ARBA00022491"/>
    </source>
</evidence>
<evidence type="ECO:0000256" key="2">
    <source>
        <dbReference type="ARBA" id="ARBA00022466"/>
    </source>
</evidence>
<dbReference type="GO" id="GO:0045340">
    <property type="term" value="F:mercury ion binding"/>
    <property type="evidence" value="ECO:0007669"/>
    <property type="project" value="InterPro"/>
</dbReference>
<evidence type="ECO:0000313" key="12">
    <source>
        <dbReference type="EMBL" id="RFF31607.1"/>
    </source>
</evidence>
<dbReference type="InterPro" id="IPR047057">
    <property type="entry name" value="MerR_fam"/>
</dbReference>
<dbReference type="Pfam" id="PF13411">
    <property type="entry name" value="MerR_1"/>
    <property type="match status" value="1"/>
</dbReference>
<dbReference type="InterPro" id="IPR009061">
    <property type="entry name" value="DNA-bd_dom_put_sf"/>
</dbReference>